<dbReference type="Proteomes" id="UP000193642">
    <property type="component" value="Unassembled WGS sequence"/>
</dbReference>
<reference evidence="2 3" key="1">
    <citation type="submission" date="2016-07" db="EMBL/GenBank/DDBJ databases">
        <title>Pervasive Adenine N6-methylation of Active Genes in Fungi.</title>
        <authorList>
            <consortium name="DOE Joint Genome Institute"/>
            <person name="Mondo S.J."/>
            <person name="Dannebaum R.O."/>
            <person name="Kuo R.C."/>
            <person name="Labutti K."/>
            <person name="Haridas S."/>
            <person name="Kuo A."/>
            <person name="Salamov A."/>
            <person name="Ahrendt S.R."/>
            <person name="Lipzen A."/>
            <person name="Sullivan W."/>
            <person name="Andreopoulos W.B."/>
            <person name="Clum A."/>
            <person name="Lindquist E."/>
            <person name="Daum C."/>
            <person name="Ramamoorthy G.K."/>
            <person name="Gryganskyi A."/>
            <person name="Culley D."/>
            <person name="Magnuson J.K."/>
            <person name="James T.Y."/>
            <person name="O'Malley M.A."/>
            <person name="Stajich J.E."/>
            <person name="Spatafora J.W."/>
            <person name="Visel A."/>
            <person name="Grigoriev I.V."/>
        </authorList>
    </citation>
    <scope>NUCLEOTIDE SEQUENCE [LARGE SCALE GENOMIC DNA]</scope>
    <source>
        <strain evidence="2 3">JEL800</strain>
    </source>
</reference>
<name>A0A1Y2C9H9_9FUNG</name>
<accession>A0A1Y2C9H9</accession>
<organism evidence="2 3">
    <name type="scientific">Rhizoclosmatium globosum</name>
    <dbReference type="NCBI Taxonomy" id="329046"/>
    <lineage>
        <taxon>Eukaryota</taxon>
        <taxon>Fungi</taxon>
        <taxon>Fungi incertae sedis</taxon>
        <taxon>Chytridiomycota</taxon>
        <taxon>Chytridiomycota incertae sedis</taxon>
        <taxon>Chytridiomycetes</taxon>
        <taxon>Chytridiales</taxon>
        <taxon>Chytriomycetaceae</taxon>
        <taxon>Rhizoclosmatium</taxon>
    </lineage>
</organism>
<comment type="caution">
    <text evidence="2">The sequence shown here is derived from an EMBL/GenBank/DDBJ whole genome shotgun (WGS) entry which is preliminary data.</text>
</comment>
<protein>
    <submittedName>
        <fullName evidence="2">Uncharacterized protein</fullName>
    </submittedName>
</protein>
<dbReference type="OrthoDB" id="10632600at2759"/>
<keyword evidence="3" id="KW-1185">Reference proteome</keyword>
<feature type="region of interest" description="Disordered" evidence="1">
    <location>
        <begin position="1"/>
        <end position="35"/>
    </location>
</feature>
<dbReference type="STRING" id="329046.A0A1Y2C9H9"/>
<gene>
    <name evidence="2" type="ORF">BCR33DRAFT_246245</name>
</gene>
<sequence>MEDQGALKKSNSEHSLGRPPDAIPAVGSRSNPMSPIVYPLDSKLRKDCAEKIESYAHSSLRTICLAYRDFSEQEFQALMNGAVRNRVKAVRKEEAEAKEQRTKERKSEPEILVSTEKGLKVCDSPKLMTFWKQNHLNQREVLHLNQRRRNVGR</sequence>
<dbReference type="Gene3D" id="3.40.1110.10">
    <property type="entry name" value="Calcium-transporting ATPase, cytoplasmic domain N"/>
    <property type="match status" value="1"/>
</dbReference>
<dbReference type="InterPro" id="IPR023299">
    <property type="entry name" value="ATPase_P-typ_cyto_dom_N"/>
</dbReference>
<dbReference type="EMBL" id="MCGO01000024">
    <property type="protein sequence ID" value="ORY43692.1"/>
    <property type="molecule type" value="Genomic_DNA"/>
</dbReference>
<dbReference type="AlphaFoldDB" id="A0A1Y2C9H9"/>
<evidence type="ECO:0000313" key="2">
    <source>
        <dbReference type="EMBL" id="ORY43692.1"/>
    </source>
</evidence>
<proteinExistence type="predicted"/>
<evidence type="ECO:0000313" key="3">
    <source>
        <dbReference type="Proteomes" id="UP000193642"/>
    </source>
</evidence>
<dbReference type="Pfam" id="PF13246">
    <property type="entry name" value="Cation_ATPase"/>
    <property type="match status" value="1"/>
</dbReference>
<dbReference type="SUPFAM" id="SSF81660">
    <property type="entry name" value="Metal cation-transporting ATPase, ATP-binding domain N"/>
    <property type="match status" value="1"/>
</dbReference>
<dbReference type="GO" id="GO:0000166">
    <property type="term" value="F:nucleotide binding"/>
    <property type="evidence" value="ECO:0007669"/>
    <property type="project" value="InterPro"/>
</dbReference>
<evidence type="ECO:0000256" key="1">
    <source>
        <dbReference type="SAM" id="MobiDB-lite"/>
    </source>
</evidence>